<sequence length="398" mass="46376">MSETCLKVDTFAKNEINTTVDNGNNTENDMKIEVPKKRRRTTRNSVVLSEIVTVQNLITYHWPPTSDQPELMDKIDFNGELPENYIIQEQVALFLGITSFKRKYPDLQRFNIAMVERNYLLENKYVSEKMCNLGITKLLADDVFDIMARDYDDKWVEYQEYLKEVKRREDHEKLICKKKMELDDESMQKFTSKAVKSAAKFNSLLQNRRLKDHKSYLDFQTFNIHYPQLPSKLTGSLKPDDYAISMVPQQYQNYYKEYTSQELKDLPLKTVTSKKYGEKLITIERNEISNNEISRSVHIPRATLPPILASTKKTISSKQCYICKKLVPIDELTCKCGVIAHKTCVTVDNIELNDWKCQNCTFLNIKMEKSTECSKCKKSFLFNGSNKNQLICLQCSND</sequence>
<dbReference type="EMBL" id="LWCA01000133">
    <property type="protein sequence ID" value="OAF70558.1"/>
    <property type="molecule type" value="Genomic_DNA"/>
</dbReference>
<gene>
    <name evidence="1" type="ORF">A3Q56_01646</name>
</gene>
<accession>A0A177B8D8</accession>
<keyword evidence="2" id="KW-1185">Reference proteome</keyword>
<protein>
    <recommendedName>
        <fullName evidence="3">PHD-type domain-containing protein</fullName>
    </recommendedName>
</protein>
<proteinExistence type="predicted"/>
<dbReference type="CDD" id="cd21085">
    <property type="entry name" value="WH_NTD_PHF10"/>
    <property type="match status" value="1"/>
</dbReference>
<comment type="caution">
    <text evidence="1">The sequence shown here is derived from an EMBL/GenBank/DDBJ whole genome shotgun (WGS) entry which is preliminary data.</text>
</comment>
<dbReference type="AlphaFoldDB" id="A0A177B8D8"/>
<dbReference type="Gene3D" id="3.30.40.10">
    <property type="entry name" value="Zinc/RING finger domain, C3HC4 (zinc finger)"/>
    <property type="match status" value="1"/>
</dbReference>
<dbReference type="OrthoDB" id="1903104at2759"/>
<dbReference type="Proteomes" id="UP000078046">
    <property type="component" value="Unassembled WGS sequence"/>
</dbReference>
<name>A0A177B8D8_9BILA</name>
<evidence type="ECO:0000313" key="2">
    <source>
        <dbReference type="Proteomes" id="UP000078046"/>
    </source>
</evidence>
<dbReference type="InterPro" id="IPR013083">
    <property type="entry name" value="Znf_RING/FYVE/PHD"/>
</dbReference>
<organism evidence="1 2">
    <name type="scientific">Intoshia linei</name>
    <dbReference type="NCBI Taxonomy" id="1819745"/>
    <lineage>
        <taxon>Eukaryota</taxon>
        <taxon>Metazoa</taxon>
        <taxon>Spiralia</taxon>
        <taxon>Lophotrochozoa</taxon>
        <taxon>Mesozoa</taxon>
        <taxon>Orthonectida</taxon>
        <taxon>Rhopaluridae</taxon>
        <taxon>Intoshia</taxon>
    </lineage>
</organism>
<evidence type="ECO:0000313" key="1">
    <source>
        <dbReference type="EMBL" id="OAF70558.1"/>
    </source>
</evidence>
<reference evidence="1 2" key="1">
    <citation type="submission" date="2016-04" db="EMBL/GenBank/DDBJ databases">
        <title>The genome of Intoshia linei affirms orthonectids as highly simplified spiralians.</title>
        <authorList>
            <person name="Mikhailov K.V."/>
            <person name="Slusarev G.S."/>
            <person name="Nikitin M.A."/>
            <person name="Logacheva M.D."/>
            <person name="Penin A."/>
            <person name="Aleoshin V."/>
            <person name="Panchin Y.V."/>
        </authorList>
    </citation>
    <scope>NUCLEOTIDE SEQUENCE [LARGE SCALE GENOMIC DNA]</scope>
    <source>
        <strain evidence="1">Intl2013</strain>
        <tissue evidence="1">Whole animal</tissue>
    </source>
</reference>
<evidence type="ECO:0008006" key="3">
    <source>
        <dbReference type="Google" id="ProtNLM"/>
    </source>
</evidence>